<dbReference type="OrthoDB" id="9966689at2"/>
<keyword evidence="2" id="KW-1185">Reference proteome</keyword>
<dbReference type="RefSeq" id="WP_111332322.1">
    <property type="nucleotide sequence ID" value="NZ_CP030032.1"/>
</dbReference>
<dbReference type="Proteomes" id="UP000249799">
    <property type="component" value="Chromosome"/>
</dbReference>
<evidence type="ECO:0000313" key="1">
    <source>
        <dbReference type="EMBL" id="AWV88507.1"/>
    </source>
</evidence>
<dbReference type="AlphaFoldDB" id="A0A2Z4FHN7"/>
<protein>
    <submittedName>
        <fullName evidence="1">Uncharacterized protein</fullName>
    </submittedName>
</protein>
<proteinExistence type="predicted"/>
<sequence length="107" mass="11961">MKNTRMILSALLLVCLMALSAACSTSYRVLHIEDHPAGQSTLMQTHTTKHMLGGLYNESRHNYWECQRTQAGLDCHKTCYNPDTFGNFPETLADEDLACFGYGTVAQ</sequence>
<name>A0A2Z4FHN7_9DELT</name>
<accession>A0A2Z4FHN7</accession>
<reference evidence="1 2" key="1">
    <citation type="submission" date="2018-06" db="EMBL/GenBank/DDBJ databases">
        <title>Lujinxingia sediminis gen. nov. sp. nov., a new facultative anaerobic member of the class Deltaproteobacteria, and proposal of Lujinxingaceae fam. nov.</title>
        <authorList>
            <person name="Guo L.-Y."/>
            <person name="Li C.-M."/>
            <person name="Wang S."/>
            <person name="Du Z.-J."/>
        </authorList>
    </citation>
    <scope>NUCLEOTIDE SEQUENCE [LARGE SCALE GENOMIC DNA]</scope>
    <source>
        <strain evidence="1 2">FA350</strain>
    </source>
</reference>
<gene>
    <name evidence="1" type="ORF">DN745_03770</name>
</gene>
<dbReference type="PROSITE" id="PS51257">
    <property type="entry name" value="PROKAR_LIPOPROTEIN"/>
    <property type="match status" value="1"/>
</dbReference>
<dbReference type="EMBL" id="CP030032">
    <property type="protein sequence ID" value="AWV88507.1"/>
    <property type="molecule type" value="Genomic_DNA"/>
</dbReference>
<evidence type="ECO:0000313" key="2">
    <source>
        <dbReference type="Proteomes" id="UP000249799"/>
    </source>
</evidence>
<dbReference type="KEGG" id="bsed:DN745_03770"/>
<organism evidence="1 2">
    <name type="scientific">Bradymonas sediminis</name>
    <dbReference type="NCBI Taxonomy" id="1548548"/>
    <lineage>
        <taxon>Bacteria</taxon>
        <taxon>Deltaproteobacteria</taxon>
        <taxon>Bradymonadales</taxon>
        <taxon>Bradymonadaceae</taxon>
        <taxon>Bradymonas</taxon>
    </lineage>
</organism>